<dbReference type="PROSITE" id="PS51257">
    <property type="entry name" value="PROKAR_LIPOPROTEIN"/>
    <property type="match status" value="1"/>
</dbReference>
<keyword evidence="3" id="KW-0732">Signal</keyword>
<reference evidence="7 8" key="1">
    <citation type="submission" date="2020-02" db="EMBL/GenBank/DDBJ databases">
        <title>Balneolaceae bacterium YR4-1, complete genome.</title>
        <authorList>
            <person name="Li Y."/>
            <person name="Wu S."/>
        </authorList>
    </citation>
    <scope>NUCLEOTIDE SEQUENCE [LARGE SCALE GENOMIC DNA]</scope>
    <source>
        <strain evidence="7 8">YR4-1</strain>
    </source>
</reference>
<dbReference type="Pfam" id="PF07980">
    <property type="entry name" value="SusD_RagB"/>
    <property type="match status" value="1"/>
</dbReference>
<keyword evidence="8" id="KW-1185">Reference proteome</keyword>
<sequence>MNFSKNIYLKHTALLIVLVVFVSGCDIFKIQDRPDPNNTELGTVINNPTRSEVNTLVTGTESGLRTDLRIYHINTGMIGREMYRFLAAEPRNTGDLLGKGNSELDAGSFYTTRPWAAFYTNIRNANILIQSVNTIQGDALSDAEKNGVYGFANTIKGYQYLMALTMQNENGIRLQNETDLQQTGAVLSKDDAYAEIAALLDDAATDLQNAGAAFSFSLSSGFAGFDTPPGFLQFNRALRARVAAYRGNFDTVLSALDDSFIDETADLGLGVYHVYSTATNDQLNPVFADPNAGSGDSWVAHPSWVADAEAGDERVDNKVVLRDEEASLDGLSSNYGLFVYQSQTAPFPMIRNAELILLRAEALAQRNNAGDLDDAEDDINVIRDAAGLSDFDRGLGGQDAVIDEMLRQRRYELFFEGHRWIDMRRYDRLDQLPIDRAGDNVWESFPIPENENV</sequence>
<accession>A0A6M1SRG8</accession>
<protein>
    <submittedName>
        <fullName evidence="7">RagB/SusD family nutrient uptake outer membrane protein</fullName>
    </submittedName>
</protein>
<dbReference type="Proteomes" id="UP000473278">
    <property type="component" value="Unassembled WGS sequence"/>
</dbReference>
<dbReference type="InterPro" id="IPR011990">
    <property type="entry name" value="TPR-like_helical_dom_sf"/>
</dbReference>
<evidence type="ECO:0000256" key="3">
    <source>
        <dbReference type="ARBA" id="ARBA00022729"/>
    </source>
</evidence>
<evidence type="ECO:0000259" key="6">
    <source>
        <dbReference type="Pfam" id="PF07980"/>
    </source>
</evidence>
<comment type="subcellular location">
    <subcellularLocation>
        <location evidence="1">Cell outer membrane</location>
    </subcellularLocation>
</comment>
<dbReference type="Gene3D" id="1.25.40.390">
    <property type="match status" value="1"/>
</dbReference>
<dbReference type="EMBL" id="JAALLT010000004">
    <property type="protein sequence ID" value="NGP77689.1"/>
    <property type="molecule type" value="Genomic_DNA"/>
</dbReference>
<dbReference type="RefSeq" id="WP_165143305.1">
    <property type="nucleotide sequence ID" value="NZ_JAALLT010000004.1"/>
</dbReference>
<dbReference type="AlphaFoldDB" id="A0A6M1SRG8"/>
<organism evidence="7 8">
    <name type="scientific">Halalkalibaculum roseum</name>
    <dbReference type="NCBI Taxonomy" id="2709311"/>
    <lineage>
        <taxon>Bacteria</taxon>
        <taxon>Pseudomonadati</taxon>
        <taxon>Balneolota</taxon>
        <taxon>Balneolia</taxon>
        <taxon>Balneolales</taxon>
        <taxon>Balneolaceae</taxon>
        <taxon>Halalkalibaculum</taxon>
    </lineage>
</organism>
<evidence type="ECO:0000313" key="8">
    <source>
        <dbReference type="Proteomes" id="UP000473278"/>
    </source>
</evidence>
<feature type="domain" description="RagB/SusD" evidence="6">
    <location>
        <begin position="341"/>
        <end position="430"/>
    </location>
</feature>
<comment type="caution">
    <text evidence="7">The sequence shown here is derived from an EMBL/GenBank/DDBJ whole genome shotgun (WGS) entry which is preliminary data.</text>
</comment>
<dbReference type="InterPro" id="IPR012944">
    <property type="entry name" value="SusD_RagB_dom"/>
</dbReference>
<gene>
    <name evidence="7" type="ORF">G3570_13660</name>
</gene>
<dbReference type="SUPFAM" id="SSF48452">
    <property type="entry name" value="TPR-like"/>
    <property type="match status" value="1"/>
</dbReference>
<evidence type="ECO:0000256" key="5">
    <source>
        <dbReference type="ARBA" id="ARBA00023237"/>
    </source>
</evidence>
<evidence type="ECO:0000313" key="7">
    <source>
        <dbReference type="EMBL" id="NGP77689.1"/>
    </source>
</evidence>
<keyword evidence="4" id="KW-0472">Membrane</keyword>
<name>A0A6M1SRG8_9BACT</name>
<dbReference type="CDD" id="cd08977">
    <property type="entry name" value="SusD"/>
    <property type="match status" value="1"/>
</dbReference>
<evidence type="ECO:0000256" key="2">
    <source>
        <dbReference type="ARBA" id="ARBA00006275"/>
    </source>
</evidence>
<comment type="similarity">
    <text evidence="2">Belongs to the SusD family.</text>
</comment>
<dbReference type="GO" id="GO:0009279">
    <property type="term" value="C:cell outer membrane"/>
    <property type="evidence" value="ECO:0007669"/>
    <property type="project" value="UniProtKB-SubCell"/>
</dbReference>
<evidence type="ECO:0000256" key="4">
    <source>
        <dbReference type="ARBA" id="ARBA00023136"/>
    </source>
</evidence>
<evidence type="ECO:0000256" key="1">
    <source>
        <dbReference type="ARBA" id="ARBA00004442"/>
    </source>
</evidence>
<proteinExistence type="inferred from homology"/>
<keyword evidence="5" id="KW-0998">Cell outer membrane</keyword>